<keyword evidence="1" id="KW-0547">Nucleotide-binding</keyword>
<dbReference type="PANTHER" id="PTHR45626">
    <property type="entry name" value="TRANSCRIPTION TERMINATION FACTOR 2-RELATED"/>
    <property type="match status" value="1"/>
</dbReference>
<dbReference type="Proteomes" id="UP000054107">
    <property type="component" value="Unassembled WGS sequence"/>
</dbReference>
<dbReference type="Gene3D" id="3.40.50.300">
    <property type="entry name" value="P-loop containing nucleotide triphosphate hydrolases"/>
    <property type="match status" value="2"/>
</dbReference>
<dbReference type="PROSITE" id="PS51194">
    <property type="entry name" value="HELICASE_CTER"/>
    <property type="match status" value="1"/>
</dbReference>
<evidence type="ECO:0000313" key="6">
    <source>
        <dbReference type="EMBL" id="CEP16924.1"/>
    </source>
</evidence>
<feature type="region of interest" description="Disordered" evidence="4">
    <location>
        <begin position="1073"/>
        <end position="1105"/>
    </location>
</feature>
<dbReference type="SMART" id="SM00490">
    <property type="entry name" value="HELICc"/>
    <property type="match status" value="1"/>
</dbReference>
<dbReference type="InterPro" id="IPR001650">
    <property type="entry name" value="Helicase_C-like"/>
</dbReference>
<keyword evidence="7" id="KW-1185">Reference proteome</keyword>
<dbReference type="PANTHER" id="PTHR45626:SF51">
    <property type="entry name" value="SNF2-RELATED DOMAIN-CONTAINING PROTEIN"/>
    <property type="match status" value="1"/>
</dbReference>
<dbReference type="InterPro" id="IPR049730">
    <property type="entry name" value="SNF2/RAD54-like_C"/>
</dbReference>
<dbReference type="GO" id="GO:0016787">
    <property type="term" value="F:hydrolase activity"/>
    <property type="evidence" value="ECO:0007669"/>
    <property type="project" value="UniProtKB-KW"/>
</dbReference>
<name>A0A0B7NPP1_9FUNG</name>
<evidence type="ECO:0000256" key="3">
    <source>
        <dbReference type="ARBA" id="ARBA00022840"/>
    </source>
</evidence>
<proteinExistence type="predicted"/>
<organism evidence="6 7">
    <name type="scientific">Parasitella parasitica</name>
    <dbReference type="NCBI Taxonomy" id="35722"/>
    <lineage>
        <taxon>Eukaryota</taxon>
        <taxon>Fungi</taxon>
        <taxon>Fungi incertae sedis</taxon>
        <taxon>Mucoromycota</taxon>
        <taxon>Mucoromycotina</taxon>
        <taxon>Mucoromycetes</taxon>
        <taxon>Mucorales</taxon>
        <taxon>Mucorineae</taxon>
        <taxon>Mucoraceae</taxon>
        <taxon>Parasitella</taxon>
    </lineage>
</organism>
<reference evidence="6 7" key="1">
    <citation type="submission" date="2014-09" db="EMBL/GenBank/DDBJ databases">
        <authorList>
            <person name="Ellenberger Sabrina"/>
        </authorList>
    </citation>
    <scope>NUCLEOTIDE SEQUENCE [LARGE SCALE GENOMIC DNA]</scope>
    <source>
        <strain evidence="6 7">CBS 412.66</strain>
    </source>
</reference>
<gene>
    <name evidence="6" type="primary">PARPA_11204.1 scaffold 42812</name>
</gene>
<dbReference type="GO" id="GO:0005524">
    <property type="term" value="F:ATP binding"/>
    <property type="evidence" value="ECO:0007669"/>
    <property type="project" value="UniProtKB-KW"/>
</dbReference>
<dbReference type="InterPro" id="IPR027417">
    <property type="entry name" value="P-loop_NTPase"/>
</dbReference>
<evidence type="ECO:0000256" key="2">
    <source>
        <dbReference type="ARBA" id="ARBA00022801"/>
    </source>
</evidence>
<protein>
    <recommendedName>
        <fullName evidence="5">Helicase C-terminal domain-containing protein</fullName>
    </recommendedName>
</protein>
<accession>A0A0B7NPP1</accession>
<sequence length="1124" mass="129591">MLFVSRSSDPASFQATMDVPSKSSLLEIFIHMPSPRIDHNLSEWCQNPDILGFLYEDVQTEIPGMKTRLYIYQKHSVWKILQRELAPYLVESYEIVRLRAVDNSNYYYNQITGAVTLEPTYVLDIRGGIICEDMGTGKTCICLATIMATKDLSNPVDHNFLHLKSDYPKHALGVVPSLKKITANMVLQLGINWRPIQHQLPSDAVETFQKYPSYYEWTDIPSHYIERSRRVQPKFTSLTVYLSNATLVVVPDNLVAQWTGEIYKHIQDGQLRFLVYDDIKQNIISPIKIVDVDLVLISQNRFSYENSRGGLDFSSRICRCPYNGSTRERACVCLVTDVEEKRYISPLLQVHWKRLIVDEGHRLSSKNRQSELSSKLFSNWKWVCTGTPTQNLTESAPMRTREESQMDDLNRLGTLFGQALNTEPFKSDKKLWNRIVSKPFLGGKPWAITKLSSIMERAMVRNQRIDMEKEITLPPLHQTTVYLDFDYYQWIAHNCQIAMISLNAILSRREGPDYLFTAKNHKALRETVFNLWQSCLWHSVDLRLLQMAHDNCIEKCLDVEQGRSDYGDENKDLIEIREVLSYALGDRMFVCMMSQHSPSYVVQGLPTLFKETWGWLKGDHGAYEPLGTLPWDDHCVICATQVFETMDLIIATKNDEDKGLFVYNGSDQTLTSVYEFEMNKRKKKHAELMALKKTKKKKARKMLPGNNGSNVSHIMKAASYIKMNDNDEDKKRDVDQEEQLTYYTKNAFSDARVLSSSSVKINYLVNQVCKYQLTEKCIIFSQQYNEMYEIYLALELARVRVLMYQDNKLNNAQRSQMILTFNTSDNANVIIMAVQKAAYGIDLSSATRVFFVSPVWQTAMEQQAIKRAHRIGQTKDVYIETLVIRNTIEDELLKRRDQVQTGDVEQDKENLKRGDFFADSKLRNILNHAHFVPLPNSVHKNAETGKYQQKIVPLDEPLYFVANKIISNEPKGFLDNAITATETPIQASSATTLKPVYEKSDIDVEETDDLEIEHFHSQNRTFIKALEKHGEYNHSSQASSCASQDDLDMTLDIEGDEDATDYIQPWKMRLMDEQKRSKVNQPQFSTNKKRRYTKSPSPVEGQPEVEQVELEKYLGKKNKTVKFA</sequence>
<evidence type="ECO:0000313" key="7">
    <source>
        <dbReference type="Proteomes" id="UP000054107"/>
    </source>
</evidence>
<dbReference type="GO" id="GO:0006281">
    <property type="term" value="P:DNA repair"/>
    <property type="evidence" value="ECO:0007669"/>
    <property type="project" value="TreeGrafter"/>
</dbReference>
<dbReference type="GO" id="GO:0005634">
    <property type="term" value="C:nucleus"/>
    <property type="evidence" value="ECO:0007669"/>
    <property type="project" value="TreeGrafter"/>
</dbReference>
<keyword evidence="2" id="KW-0378">Hydrolase</keyword>
<evidence type="ECO:0000256" key="1">
    <source>
        <dbReference type="ARBA" id="ARBA00022741"/>
    </source>
</evidence>
<dbReference type="SUPFAM" id="SSF52540">
    <property type="entry name" value="P-loop containing nucleoside triphosphate hydrolases"/>
    <property type="match status" value="2"/>
</dbReference>
<dbReference type="CDD" id="cd18793">
    <property type="entry name" value="SF2_C_SNF"/>
    <property type="match status" value="1"/>
</dbReference>
<feature type="domain" description="Helicase C-terminal" evidence="5">
    <location>
        <begin position="764"/>
        <end position="912"/>
    </location>
</feature>
<dbReference type="InterPro" id="IPR014001">
    <property type="entry name" value="Helicase_ATP-bd"/>
</dbReference>
<dbReference type="InterPro" id="IPR000330">
    <property type="entry name" value="SNF2_N"/>
</dbReference>
<dbReference type="STRING" id="35722.A0A0B7NPP1"/>
<dbReference type="OrthoDB" id="2801544at2759"/>
<keyword evidence="3" id="KW-0067">ATP-binding</keyword>
<dbReference type="Pfam" id="PF00271">
    <property type="entry name" value="Helicase_C"/>
    <property type="match status" value="1"/>
</dbReference>
<feature type="compositionally biased region" description="Low complexity" evidence="4">
    <location>
        <begin position="1095"/>
        <end position="1105"/>
    </location>
</feature>
<dbReference type="InterPro" id="IPR050628">
    <property type="entry name" value="SNF2_RAD54_helicase_TF"/>
</dbReference>
<dbReference type="GO" id="GO:0008094">
    <property type="term" value="F:ATP-dependent activity, acting on DNA"/>
    <property type="evidence" value="ECO:0007669"/>
    <property type="project" value="TreeGrafter"/>
</dbReference>
<dbReference type="Pfam" id="PF00176">
    <property type="entry name" value="SNF2-rel_dom"/>
    <property type="match status" value="1"/>
</dbReference>
<dbReference type="AlphaFoldDB" id="A0A0B7NPP1"/>
<dbReference type="CDD" id="cd18008">
    <property type="entry name" value="DEXDc_SHPRH-like"/>
    <property type="match status" value="1"/>
</dbReference>
<dbReference type="EMBL" id="LN733376">
    <property type="protein sequence ID" value="CEP16924.1"/>
    <property type="molecule type" value="Genomic_DNA"/>
</dbReference>
<dbReference type="SMART" id="SM00487">
    <property type="entry name" value="DEXDc"/>
    <property type="match status" value="1"/>
</dbReference>
<evidence type="ECO:0000256" key="4">
    <source>
        <dbReference type="SAM" id="MobiDB-lite"/>
    </source>
</evidence>
<evidence type="ECO:0000259" key="5">
    <source>
        <dbReference type="PROSITE" id="PS51194"/>
    </source>
</evidence>